<feature type="domain" description="Enoyl reductase (ER)" evidence="3">
    <location>
        <begin position="10"/>
        <end position="304"/>
    </location>
</feature>
<dbReference type="InterPro" id="IPR011032">
    <property type="entry name" value="GroES-like_sf"/>
</dbReference>
<dbReference type="Gene3D" id="3.90.180.10">
    <property type="entry name" value="Medium-chain alcohol dehydrogenases, catalytic domain"/>
    <property type="match status" value="1"/>
</dbReference>
<keyword evidence="5" id="KW-1185">Reference proteome</keyword>
<protein>
    <submittedName>
        <fullName evidence="4">Zinc-binding dehydrogenase</fullName>
    </submittedName>
</protein>
<evidence type="ECO:0000313" key="5">
    <source>
        <dbReference type="Proteomes" id="UP001521150"/>
    </source>
</evidence>
<dbReference type="Pfam" id="PF13602">
    <property type="entry name" value="ADH_zinc_N_2"/>
    <property type="match status" value="1"/>
</dbReference>
<organism evidence="4 5">
    <name type="scientific">Kibdelosporangium philippinense</name>
    <dbReference type="NCBI Taxonomy" id="211113"/>
    <lineage>
        <taxon>Bacteria</taxon>
        <taxon>Bacillati</taxon>
        <taxon>Actinomycetota</taxon>
        <taxon>Actinomycetes</taxon>
        <taxon>Pseudonocardiales</taxon>
        <taxon>Pseudonocardiaceae</taxon>
        <taxon>Kibdelosporangium</taxon>
    </lineage>
</organism>
<dbReference type="PANTHER" id="PTHR48106:SF13">
    <property type="entry name" value="QUINONE OXIDOREDUCTASE-RELATED"/>
    <property type="match status" value="1"/>
</dbReference>
<keyword evidence="2" id="KW-0560">Oxidoreductase</keyword>
<evidence type="ECO:0000256" key="1">
    <source>
        <dbReference type="ARBA" id="ARBA00022857"/>
    </source>
</evidence>
<accession>A0ABS8ZEN9</accession>
<name>A0ABS8ZEN9_9PSEU</name>
<dbReference type="Pfam" id="PF08240">
    <property type="entry name" value="ADH_N"/>
    <property type="match status" value="1"/>
</dbReference>
<evidence type="ECO:0000313" key="4">
    <source>
        <dbReference type="EMBL" id="MCE7006289.1"/>
    </source>
</evidence>
<dbReference type="SUPFAM" id="SSF51735">
    <property type="entry name" value="NAD(P)-binding Rossmann-fold domains"/>
    <property type="match status" value="1"/>
</dbReference>
<evidence type="ECO:0000256" key="2">
    <source>
        <dbReference type="ARBA" id="ARBA00023002"/>
    </source>
</evidence>
<dbReference type="InterPro" id="IPR020843">
    <property type="entry name" value="ER"/>
</dbReference>
<dbReference type="InterPro" id="IPR036291">
    <property type="entry name" value="NAD(P)-bd_dom_sf"/>
</dbReference>
<dbReference type="SUPFAM" id="SSF50129">
    <property type="entry name" value="GroES-like"/>
    <property type="match status" value="1"/>
</dbReference>
<dbReference type="EMBL" id="JAJVCN010000002">
    <property type="protein sequence ID" value="MCE7006289.1"/>
    <property type="molecule type" value="Genomic_DNA"/>
</dbReference>
<gene>
    <name evidence="4" type="ORF">LWC34_26115</name>
</gene>
<dbReference type="SMART" id="SM00829">
    <property type="entry name" value="PKS_ER"/>
    <property type="match status" value="1"/>
</dbReference>
<evidence type="ECO:0000259" key="3">
    <source>
        <dbReference type="SMART" id="SM00829"/>
    </source>
</evidence>
<reference evidence="4 5" key="1">
    <citation type="submission" date="2021-12" db="EMBL/GenBank/DDBJ databases">
        <title>Genome sequence of Kibdelosporangium philippinense ATCC 49844.</title>
        <authorList>
            <person name="Fedorov E.A."/>
            <person name="Omeragic M."/>
            <person name="Shalygina K.F."/>
            <person name="Maclea K.S."/>
        </authorList>
    </citation>
    <scope>NUCLEOTIDE SEQUENCE [LARGE SCALE GENOMIC DNA]</scope>
    <source>
        <strain evidence="4 5">ATCC 49844</strain>
    </source>
</reference>
<dbReference type="InterPro" id="IPR013154">
    <property type="entry name" value="ADH-like_N"/>
</dbReference>
<dbReference type="PANTHER" id="PTHR48106">
    <property type="entry name" value="QUINONE OXIDOREDUCTASE PIG3-RELATED"/>
    <property type="match status" value="1"/>
</dbReference>
<sequence>MRAIELAEYGGPEVLKTIAAEDPVPDAGHVLIDVAVSGIQSLDTYLRRGRWTDFFPTTLPYIPGMEAAGVVSAADDPSWIGRRVLASLPNGGYATHVVAPVDKVVPVPDELDLRDAMALLHDGSTALSLLEETPVQAGETVLVQPAAGGLGTVLVQLLAASGARVIGAARGASKLALVRELGADVVVDYSAPDWLSQVGTVDIVFDGVGGSLGQAAIGAVRDGGRYSNYGNASGSADGVTASGGISVRGIDQLGTFRTDNRGRILDLAAAGKIRAVIGRTWPLDQAAEAHRAVEAREVLGKALLIPR</sequence>
<keyword evidence="1" id="KW-0521">NADP</keyword>
<proteinExistence type="predicted"/>
<dbReference type="RefSeq" id="WP_233727787.1">
    <property type="nucleotide sequence ID" value="NZ_JAJVCN010000002.1"/>
</dbReference>
<dbReference type="Gene3D" id="3.40.50.720">
    <property type="entry name" value="NAD(P)-binding Rossmann-like Domain"/>
    <property type="match status" value="1"/>
</dbReference>
<dbReference type="Proteomes" id="UP001521150">
    <property type="component" value="Unassembled WGS sequence"/>
</dbReference>
<comment type="caution">
    <text evidence="4">The sequence shown here is derived from an EMBL/GenBank/DDBJ whole genome shotgun (WGS) entry which is preliminary data.</text>
</comment>